<sequence length="108" mass="12320">MNRCNGFRKDFNLWDEASVYVSVSVIPQSLFGFYSANNCAKETCAQFINESRSRRAGPLKQEVGLKAARASWSSIHEGLAEHRPVSRPTMGQDVFVPTFRSREESRYR</sequence>
<protein>
    <submittedName>
        <fullName evidence="1">Uncharacterized protein</fullName>
    </submittedName>
</protein>
<proteinExistence type="predicted"/>
<dbReference type="EMBL" id="AZBU02000001">
    <property type="protein sequence ID" value="TMS38552.1"/>
    <property type="molecule type" value="Genomic_DNA"/>
</dbReference>
<accession>A0A4U8UYN6</accession>
<reference evidence="1 2" key="1">
    <citation type="journal article" date="2015" name="Genome Biol.">
        <title>Comparative genomics of Steinernema reveals deeply conserved gene regulatory networks.</title>
        <authorList>
            <person name="Dillman A.R."/>
            <person name="Macchietto M."/>
            <person name="Porter C.F."/>
            <person name="Rogers A."/>
            <person name="Williams B."/>
            <person name="Antoshechkin I."/>
            <person name="Lee M.M."/>
            <person name="Goodwin Z."/>
            <person name="Lu X."/>
            <person name="Lewis E.E."/>
            <person name="Goodrich-Blair H."/>
            <person name="Stock S.P."/>
            <person name="Adams B.J."/>
            <person name="Sternberg P.W."/>
            <person name="Mortazavi A."/>
        </authorList>
    </citation>
    <scope>NUCLEOTIDE SEQUENCE [LARGE SCALE GENOMIC DNA]</scope>
    <source>
        <strain evidence="1 2">ALL</strain>
    </source>
</reference>
<dbReference type="Proteomes" id="UP000298663">
    <property type="component" value="Unassembled WGS sequence"/>
</dbReference>
<reference evidence="1 2" key="2">
    <citation type="journal article" date="2019" name="G3 (Bethesda)">
        <title>Hybrid Assembly of the Genome of the Entomopathogenic Nematode Steinernema carpocapsae Identifies the X-Chromosome.</title>
        <authorList>
            <person name="Serra L."/>
            <person name="Macchietto M."/>
            <person name="Macias-Munoz A."/>
            <person name="McGill C.J."/>
            <person name="Rodriguez I.M."/>
            <person name="Rodriguez B."/>
            <person name="Murad R."/>
            <person name="Mortazavi A."/>
        </authorList>
    </citation>
    <scope>NUCLEOTIDE SEQUENCE [LARGE SCALE GENOMIC DNA]</scope>
    <source>
        <strain evidence="1 2">ALL</strain>
    </source>
</reference>
<comment type="caution">
    <text evidence="1">The sequence shown here is derived from an EMBL/GenBank/DDBJ whole genome shotgun (WGS) entry which is preliminary data.</text>
</comment>
<organism evidence="1 2">
    <name type="scientific">Steinernema carpocapsae</name>
    <name type="common">Entomopathogenic nematode</name>
    <dbReference type="NCBI Taxonomy" id="34508"/>
    <lineage>
        <taxon>Eukaryota</taxon>
        <taxon>Metazoa</taxon>
        <taxon>Ecdysozoa</taxon>
        <taxon>Nematoda</taxon>
        <taxon>Chromadorea</taxon>
        <taxon>Rhabditida</taxon>
        <taxon>Tylenchina</taxon>
        <taxon>Panagrolaimomorpha</taxon>
        <taxon>Strongyloidoidea</taxon>
        <taxon>Steinernematidae</taxon>
        <taxon>Steinernema</taxon>
    </lineage>
</organism>
<keyword evidence="2" id="KW-1185">Reference proteome</keyword>
<evidence type="ECO:0000313" key="1">
    <source>
        <dbReference type="EMBL" id="TMS38552.1"/>
    </source>
</evidence>
<dbReference type="AlphaFoldDB" id="A0A4U8UYN6"/>
<name>A0A4U8UYN6_STECR</name>
<gene>
    <name evidence="1" type="ORF">L596_005250</name>
</gene>
<evidence type="ECO:0000313" key="2">
    <source>
        <dbReference type="Proteomes" id="UP000298663"/>
    </source>
</evidence>